<evidence type="ECO:0000256" key="1">
    <source>
        <dbReference type="SAM" id="Phobius"/>
    </source>
</evidence>
<comment type="caution">
    <text evidence="2">The sequence shown here is derived from an EMBL/GenBank/DDBJ whole genome shotgun (WGS) entry which is preliminary data.</text>
</comment>
<dbReference type="EMBL" id="LAZR01001732">
    <property type="protein sequence ID" value="KKN39982.1"/>
    <property type="molecule type" value="Genomic_DNA"/>
</dbReference>
<accession>A0A0F9QSK5</accession>
<sequence length="178" mass="18859">MTTIRIQNSETGKVRLFAVNRSIDAVALAVRDADKGTVITDLLGTSVPVGSAELFPVTDLAGVGLTAYLTEGYAVSDDQLAQDRSRLGALDGYVLLLFSSAFEGRDTTLEIGPDLTLIGTYDEEQPAISAIPLTADAAQPYTGIPNVNPRTPPRDRAGGAMVVLAVLVVLGLILWWLM</sequence>
<protein>
    <submittedName>
        <fullName evidence="2">Uncharacterized protein</fullName>
    </submittedName>
</protein>
<dbReference type="AlphaFoldDB" id="A0A0F9QSK5"/>
<keyword evidence="1" id="KW-0472">Membrane</keyword>
<proteinExistence type="predicted"/>
<evidence type="ECO:0000313" key="2">
    <source>
        <dbReference type="EMBL" id="KKN39982.1"/>
    </source>
</evidence>
<organism evidence="2">
    <name type="scientific">marine sediment metagenome</name>
    <dbReference type="NCBI Taxonomy" id="412755"/>
    <lineage>
        <taxon>unclassified sequences</taxon>
        <taxon>metagenomes</taxon>
        <taxon>ecological metagenomes</taxon>
    </lineage>
</organism>
<keyword evidence="1" id="KW-1133">Transmembrane helix</keyword>
<gene>
    <name evidence="2" type="ORF">LCGC14_0738020</name>
</gene>
<feature type="transmembrane region" description="Helical" evidence="1">
    <location>
        <begin position="157"/>
        <end position="177"/>
    </location>
</feature>
<reference evidence="2" key="1">
    <citation type="journal article" date="2015" name="Nature">
        <title>Complex archaea that bridge the gap between prokaryotes and eukaryotes.</title>
        <authorList>
            <person name="Spang A."/>
            <person name="Saw J.H."/>
            <person name="Jorgensen S.L."/>
            <person name="Zaremba-Niedzwiedzka K."/>
            <person name="Martijn J."/>
            <person name="Lind A.E."/>
            <person name="van Eijk R."/>
            <person name="Schleper C."/>
            <person name="Guy L."/>
            <person name="Ettema T.J."/>
        </authorList>
    </citation>
    <scope>NUCLEOTIDE SEQUENCE</scope>
</reference>
<name>A0A0F9QSK5_9ZZZZ</name>
<keyword evidence="1" id="KW-0812">Transmembrane</keyword>